<keyword evidence="1" id="KW-1185">Reference proteome</keyword>
<protein>
    <submittedName>
        <fullName evidence="2">Uncharacterized protein</fullName>
    </submittedName>
</protein>
<evidence type="ECO:0000313" key="2">
    <source>
        <dbReference type="RefSeq" id="XP_073776407.1"/>
    </source>
</evidence>
<proteinExistence type="predicted"/>
<organism evidence="1 2">
    <name type="scientific">Danio rerio</name>
    <name type="common">Zebrafish</name>
    <name type="synonym">Brachydanio rerio</name>
    <dbReference type="NCBI Taxonomy" id="7955"/>
    <lineage>
        <taxon>Eukaryota</taxon>
        <taxon>Metazoa</taxon>
        <taxon>Chordata</taxon>
        <taxon>Craniata</taxon>
        <taxon>Vertebrata</taxon>
        <taxon>Euteleostomi</taxon>
        <taxon>Actinopterygii</taxon>
        <taxon>Neopterygii</taxon>
        <taxon>Teleostei</taxon>
        <taxon>Ostariophysi</taxon>
        <taxon>Cypriniformes</taxon>
        <taxon>Danionidae</taxon>
        <taxon>Danioninae</taxon>
        <taxon>Danio</taxon>
    </lineage>
</organism>
<dbReference type="Proteomes" id="UP000000437">
    <property type="component" value="Chromosome 13"/>
</dbReference>
<accession>A0AC58H344</accession>
<dbReference type="RefSeq" id="XP_073776407.1">
    <property type="nucleotide sequence ID" value="XM_073920306.1"/>
</dbReference>
<reference evidence="2" key="1">
    <citation type="submission" date="2025-08" db="UniProtKB">
        <authorList>
            <consortium name="RefSeq"/>
        </authorList>
    </citation>
    <scope>IDENTIFICATION</scope>
    <source>
        <strain evidence="2">Tuebingen</strain>
        <tissue evidence="2">Fibroblasts and whole tissue</tissue>
    </source>
</reference>
<gene>
    <name evidence="2" type="primary">LOC141377073</name>
</gene>
<name>A0AC58H344_DANRE</name>
<sequence>MERIKSTSPLLHLNLDNFNSPEAEDSRYVLTSPRSLESCAKLGVKPVDLLFRSFTEFINENQGSPLEEVSGLFEEHEKQRRERLRMCREERERIIQEDLSRKSSLKPFTALGTIQNQCAESKTKPIAEIDDNNSKPETRGHKFPHTFSLADLRRSPATERRLKILTEEISRKLNIALPEKDHKIASLMLAKHEEQEIRLRQSQSEKEHREEEQRNEELRRAHLEKKRPKQLLEHIRQWQEDLEERRRRKQQEEAMIVERQKQEVLHHEERWRRSAKEQEASRRFKHDSASKDARERKCYQERLLREKERSEEAQREKEIHAAAEKAEQALRSKQIQETRAKRRLQQENRRQLLKHLLLKKEAEEKERAEKEMQLKHLQDKLKRSEMNHALVLEERVEKMRQHAVKEEQQMRMALQRAGREDRERLEIRRTLVQRCKLRTEHAVLHAQEKLRSRAQNIKTENHEKEKHHRRLQERVLEEEKAQWEEKCTAVMMKEERREKLQRDRAEALERSRKVARASCYMRDRVKEHTAPRTFDQMAREAELTAQLSQLNL</sequence>
<evidence type="ECO:0000313" key="1">
    <source>
        <dbReference type="Proteomes" id="UP000000437"/>
    </source>
</evidence>